<dbReference type="Gene3D" id="2.60.40.1240">
    <property type="match status" value="1"/>
</dbReference>
<organism evidence="3 4">
    <name type="scientific">Flavobacterium zepuense</name>
    <dbReference type="NCBI Taxonomy" id="2593302"/>
    <lineage>
        <taxon>Bacteria</taxon>
        <taxon>Pseudomonadati</taxon>
        <taxon>Bacteroidota</taxon>
        <taxon>Flavobacteriia</taxon>
        <taxon>Flavobacteriales</taxon>
        <taxon>Flavobacteriaceae</taxon>
        <taxon>Flavobacterium</taxon>
    </lineage>
</organism>
<dbReference type="RefSeq" id="WP_143374949.1">
    <property type="nucleotide sequence ID" value="NZ_VJVZ01000014.1"/>
</dbReference>
<evidence type="ECO:0000256" key="1">
    <source>
        <dbReference type="ARBA" id="ARBA00022729"/>
    </source>
</evidence>
<accession>A0A552UVG0</accession>
<name>A0A552UVG0_9FLAO</name>
<proteinExistence type="predicted"/>
<dbReference type="EMBL" id="VJVZ01000014">
    <property type="protein sequence ID" value="TRW22212.1"/>
    <property type="molecule type" value="Genomic_DNA"/>
</dbReference>
<evidence type="ECO:0000313" key="4">
    <source>
        <dbReference type="Proteomes" id="UP000320643"/>
    </source>
</evidence>
<dbReference type="OrthoDB" id="1447217at2"/>
<dbReference type="InterPro" id="IPR029050">
    <property type="entry name" value="Immunoprotect_excell_Ig-like"/>
</dbReference>
<dbReference type="Proteomes" id="UP000320643">
    <property type="component" value="Unassembled WGS sequence"/>
</dbReference>
<dbReference type="AlphaFoldDB" id="A0A552UVG0"/>
<feature type="chain" id="PRO_5021830650" description="DUF4352 domain-containing protein" evidence="2">
    <location>
        <begin position="19"/>
        <end position="154"/>
    </location>
</feature>
<evidence type="ECO:0000256" key="2">
    <source>
        <dbReference type="SAM" id="SignalP"/>
    </source>
</evidence>
<keyword evidence="4" id="KW-1185">Reference proteome</keyword>
<evidence type="ECO:0008006" key="5">
    <source>
        <dbReference type="Google" id="ProtNLM"/>
    </source>
</evidence>
<reference evidence="3 4" key="1">
    <citation type="submission" date="2019-07" db="EMBL/GenBank/DDBJ databases">
        <title>Flavobacterium sp. nov., isolated from glacier ice.</title>
        <authorList>
            <person name="Liu Q."/>
            <person name="Xin Y.-H."/>
        </authorList>
    </citation>
    <scope>NUCLEOTIDE SEQUENCE [LARGE SCALE GENOMIC DNA]</scope>
    <source>
        <strain evidence="3 4">ZT4R6</strain>
    </source>
</reference>
<protein>
    <recommendedName>
        <fullName evidence="5">DUF4352 domain-containing protein</fullName>
    </recommendedName>
</protein>
<gene>
    <name evidence="3" type="ORF">FMM05_18675</name>
</gene>
<feature type="signal peptide" evidence="2">
    <location>
        <begin position="1"/>
        <end position="18"/>
    </location>
</feature>
<keyword evidence="1 2" id="KW-0732">Signal</keyword>
<evidence type="ECO:0000313" key="3">
    <source>
        <dbReference type="EMBL" id="TRW22212.1"/>
    </source>
</evidence>
<sequence>MKKLFTLLTLFIICTASAQKIEMDYQPYSAGVDFRMTRIKTTKISDAENGKTTIAKGDSRFRTVMFEFKNNTEEEQPIDFETVKLVDSKNNKYYVKIAMSMGINTNPHNLEFKLKGGKTKSYMVEFWPPAPKDETSFRLEVHGELSDLVKQVKD</sequence>
<comment type="caution">
    <text evidence="3">The sequence shown here is derived from an EMBL/GenBank/DDBJ whole genome shotgun (WGS) entry which is preliminary data.</text>
</comment>